<dbReference type="InterPro" id="IPR020806">
    <property type="entry name" value="PKS_PP-bd"/>
</dbReference>
<dbReference type="GO" id="GO:0043041">
    <property type="term" value="P:amino acid activation for nonribosomal peptide biosynthetic process"/>
    <property type="evidence" value="ECO:0007669"/>
    <property type="project" value="TreeGrafter"/>
</dbReference>
<dbReference type="GO" id="GO:0031177">
    <property type="term" value="F:phosphopantetheine binding"/>
    <property type="evidence" value="ECO:0007669"/>
    <property type="project" value="InterPro"/>
</dbReference>
<name>W0DP75_9GAMM</name>
<dbReference type="SUPFAM" id="SSF47336">
    <property type="entry name" value="ACP-like"/>
    <property type="match status" value="1"/>
</dbReference>
<proteinExistence type="predicted"/>
<dbReference type="CDD" id="cd01285">
    <property type="entry name" value="nucleoside_deaminase"/>
    <property type="match status" value="1"/>
</dbReference>
<dbReference type="HOGENOM" id="CLU_498681_0_0_6"/>
<dbReference type="InterPro" id="IPR025110">
    <property type="entry name" value="AMP-bd_C"/>
</dbReference>
<dbReference type="InterPro" id="IPR042099">
    <property type="entry name" value="ANL_N_sf"/>
</dbReference>
<gene>
    <name evidence="5" type="ORF">THITH_13865</name>
</gene>
<dbReference type="Gene3D" id="3.30.300.30">
    <property type="match status" value="1"/>
</dbReference>
<feature type="domain" description="Carrier" evidence="3">
    <location>
        <begin position="293"/>
        <end position="368"/>
    </location>
</feature>
<dbReference type="InterPro" id="IPR036736">
    <property type="entry name" value="ACP-like_sf"/>
</dbReference>
<dbReference type="InterPro" id="IPR000873">
    <property type="entry name" value="AMP-dep_synth/lig_dom"/>
</dbReference>
<evidence type="ECO:0000313" key="6">
    <source>
        <dbReference type="Proteomes" id="UP000005289"/>
    </source>
</evidence>
<evidence type="ECO:0000259" key="3">
    <source>
        <dbReference type="PROSITE" id="PS50075"/>
    </source>
</evidence>
<dbReference type="InterPro" id="IPR002125">
    <property type="entry name" value="CMP_dCMP_dom"/>
</dbReference>
<evidence type="ECO:0000259" key="4">
    <source>
        <dbReference type="PROSITE" id="PS51747"/>
    </source>
</evidence>
<dbReference type="Gene3D" id="1.10.1200.10">
    <property type="entry name" value="ACP-like"/>
    <property type="match status" value="1"/>
</dbReference>
<dbReference type="Pfam" id="PF00501">
    <property type="entry name" value="AMP-binding"/>
    <property type="match status" value="1"/>
</dbReference>
<feature type="domain" description="CMP/dCMP-type deaminase" evidence="4">
    <location>
        <begin position="392"/>
        <end position="503"/>
    </location>
</feature>
<keyword evidence="2" id="KW-0597">Phosphoprotein</keyword>
<organism evidence="5 6">
    <name type="scientific">Thioalkalivibrio paradoxus ARh 1</name>
    <dbReference type="NCBI Taxonomy" id="713585"/>
    <lineage>
        <taxon>Bacteria</taxon>
        <taxon>Pseudomonadati</taxon>
        <taxon>Pseudomonadota</taxon>
        <taxon>Gammaproteobacteria</taxon>
        <taxon>Chromatiales</taxon>
        <taxon>Ectothiorhodospiraceae</taxon>
        <taxon>Thioalkalivibrio</taxon>
    </lineage>
</organism>
<dbReference type="SUPFAM" id="SSF53927">
    <property type="entry name" value="Cytidine deaminase-like"/>
    <property type="match status" value="1"/>
</dbReference>
<protein>
    <recommendedName>
        <fullName evidence="7">Carrier domain-containing protein</fullName>
    </recommendedName>
</protein>
<dbReference type="STRING" id="713585.THITH_13865"/>
<dbReference type="InterPro" id="IPR016193">
    <property type="entry name" value="Cytidine_deaminase-like"/>
</dbReference>
<dbReference type="Pfam" id="PF00383">
    <property type="entry name" value="dCMP_cyt_deam_1"/>
    <property type="match status" value="1"/>
</dbReference>
<evidence type="ECO:0000256" key="1">
    <source>
        <dbReference type="ARBA" id="ARBA00022450"/>
    </source>
</evidence>
<evidence type="ECO:0000256" key="2">
    <source>
        <dbReference type="ARBA" id="ARBA00022553"/>
    </source>
</evidence>
<keyword evidence="1" id="KW-0596">Phosphopantetheine</keyword>
<keyword evidence="6" id="KW-1185">Reference proteome</keyword>
<dbReference type="AlphaFoldDB" id="W0DP75"/>
<dbReference type="PANTHER" id="PTHR45527:SF1">
    <property type="entry name" value="FATTY ACID SYNTHASE"/>
    <property type="match status" value="1"/>
</dbReference>
<dbReference type="InterPro" id="IPR045851">
    <property type="entry name" value="AMP-bd_C_sf"/>
</dbReference>
<accession>W0DP75</accession>
<dbReference type="PROSITE" id="PS51747">
    <property type="entry name" value="CYT_DCMP_DEAMINASES_2"/>
    <property type="match status" value="1"/>
</dbReference>
<dbReference type="GO" id="GO:0044550">
    <property type="term" value="P:secondary metabolite biosynthetic process"/>
    <property type="evidence" value="ECO:0007669"/>
    <property type="project" value="TreeGrafter"/>
</dbReference>
<dbReference type="InterPro" id="IPR009081">
    <property type="entry name" value="PP-bd_ACP"/>
</dbReference>
<dbReference type="PANTHER" id="PTHR45527">
    <property type="entry name" value="NONRIBOSOMAL PEPTIDE SYNTHETASE"/>
    <property type="match status" value="1"/>
</dbReference>
<dbReference type="GO" id="GO:0003824">
    <property type="term" value="F:catalytic activity"/>
    <property type="evidence" value="ECO:0007669"/>
    <property type="project" value="InterPro"/>
</dbReference>
<dbReference type="EMBL" id="CP007029">
    <property type="protein sequence ID" value="AHF00252.1"/>
    <property type="molecule type" value="Genomic_DNA"/>
</dbReference>
<sequence length="546" mass="60194">MQERVSVLSQTPTAFRMLARDLNRVPEAGLSHLRVVAFSGEPLDGHILQPWFARFGDDHPILVNLYALTETSGEITFHRVRASEPTANERVIGVPLPDVQLFLMDEHRRLVADGEIGELYVGGPAVALGYLGADEADEQRFLVNHIKEDGSRMYRTGDMARRLPDGTYQFTGRSDRQVKVRGYRIEPASVEGVLRTHDSVIDAVVLPDDQAGIVAGLAAFVVLHHRDAFPDRLRDHLSASVPHYAIPDRIFAIDRIPQTATGKLDTAALLAMRSQDSVSEESRELQNEVPFGTDAGNVAATIEQIWCQLLQRNTIARDEDFFDLGGHSLLTLNLVLMLEEKLGVDISMTDVFENPSLGQLSTFVSDRLKAARTPAQLPPPAKATLVNPARADGHVEHMRVAISKAREAIANGQPPYAACLVRNGRVLVAVHNVIWRDVDPTAHAEVTAIREACRLLGTMDLSDCVLYSTAEPCSMCLSATAWANIRTVVYSARMEDEERYGLSSATVPVATMVSLLGREIAIVPDCLRTEMQTLFEDWLRIKALAI</sequence>
<dbReference type="Pfam" id="PF00550">
    <property type="entry name" value="PP-binding"/>
    <property type="match status" value="1"/>
</dbReference>
<dbReference type="Pfam" id="PF13193">
    <property type="entry name" value="AMP-binding_C"/>
    <property type="match status" value="1"/>
</dbReference>
<dbReference type="Gene3D" id="3.40.140.10">
    <property type="entry name" value="Cytidine Deaminase, domain 2"/>
    <property type="match status" value="1"/>
</dbReference>
<evidence type="ECO:0000313" key="5">
    <source>
        <dbReference type="EMBL" id="AHF00252.1"/>
    </source>
</evidence>
<dbReference type="Proteomes" id="UP000005289">
    <property type="component" value="Chromosome"/>
</dbReference>
<reference evidence="5 6" key="1">
    <citation type="submission" date="2013-12" db="EMBL/GenBank/DDBJ databases">
        <authorList>
            <consortium name="DOE Joint Genome Institute"/>
            <person name="Muyzer G."/>
            <person name="Huntemann M."/>
            <person name="Han J."/>
            <person name="Chen A."/>
            <person name="Kyrpides N."/>
            <person name="Mavromatis K."/>
            <person name="Markowitz V."/>
            <person name="Palaniappan K."/>
            <person name="Ivanova N."/>
            <person name="Schaumberg A."/>
            <person name="Pati A."/>
            <person name="Liolios K."/>
            <person name="Nordberg H.P."/>
            <person name="Cantor M.N."/>
            <person name="Hua S.X."/>
            <person name="Woyke T."/>
        </authorList>
    </citation>
    <scope>NUCLEOTIDE SEQUENCE [LARGE SCALE GENOMIC DNA]</scope>
    <source>
        <strain evidence="5 6">ARh 1</strain>
    </source>
</reference>
<dbReference type="SUPFAM" id="SSF56801">
    <property type="entry name" value="Acetyl-CoA synthetase-like"/>
    <property type="match status" value="1"/>
</dbReference>
<dbReference type="KEGG" id="tti:THITH_13865"/>
<dbReference type="SMART" id="SM00823">
    <property type="entry name" value="PKS_PP"/>
    <property type="match status" value="1"/>
</dbReference>
<evidence type="ECO:0008006" key="7">
    <source>
        <dbReference type="Google" id="ProtNLM"/>
    </source>
</evidence>
<dbReference type="PROSITE" id="PS50075">
    <property type="entry name" value="CARRIER"/>
    <property type="match status" value="1"/>
</dbReference>
<dbReference type="GO" id="GO:0005737">
    <property type="term" value="C:cytoplasm"/>
    <property type="evidence" value="ECO:0007669"/>
    <property type="project" value="TreeGrafter"/>
</dbReference>
<dbReference type="Gene3D" id="3.40.50.12780">
    <property type="entry name" value="N-terminal domain of ligase-like"/>
    <property type="match status" value="1"/>
</dbReference>